<evidence type="ECO:0000256" key="1">
    <source>
        <dbReference type="ARBA" id="ARBA00022441"/>
    </source>
</evidence>
<dbReference type="PANTHER" id="PTHR45632:SF3">
    <property type="entry name" value="KELCH-LIKE PROTEIN 32"/>
    <property type="match status" value="1"/>
</dbReference>
<proteinExistence type="predicted"/>
<evidence type="ECO:0000313" key="3">
    <source>
        <dbReference type="Proteomes" id="UP000694865"/>
    </source>
</evidence>
<dbReference type="Pfam" id="PF07646">
    <property type="entry name" value="Kelch_2"/>
    <property type="match status" value="1"/>
</dbReference>
<keyword evidence="3" id="KW-1185">Reference proteome</keyword>
<name>A0ABM0MGC0_SACKO</name>
<accession>A0ABM0MGC0</accession>
<dbReference type="InterPro" id="IPR006652">
    <property type="entry name" value="Kelch_1"/>
</dbReference>
<keyword evidence="1" id="KW-0880">Kelch repeat</keyword>
<dbReference type="Proteomes" id="UP000694865">
    <property type="component" value="Unplaced"/>
</dbReference>
<dbReference type="SMART" id="SM00612">
    <property type="entry name" value="Kelch"/>
    <property type="match status" value="2"/>
</dbReference>
<dbReference type="Gene3D" id="2.120.10.80">
    <property type="entry name" value="Kelch-type beta propeller"/>
    <property type="match status" value="1"/>
</dbReference>
<dbReference type="InterPro" id="IPR011498">
    <property type="entry name" value="Kelch_2"/>
</dbReference>
<gene>
    <name evidence="4" type="primary">LOC102800885</name>
</gene>
<keyword evidence="2" id="KW-0677">Repeat</keyword>
<reference evidence="4" key="1">
    <citation type="submission" date="2025-08" db="UniProtKB">
        <authorList>
            <consortium name="RefSeq"/>
        </authorList>
    </citation>
    <scope>IDENTIFICATION</scope>
    <source>
        <tissue evidence="4">Testes</tissue>
    </source>
</reference>
<organism evidence="3 4">
    <name type="scientific">Saccoglossus kowalevskii</name>
    <name type="common">Acorn worm</name>
    <dbReference type="NCBI Taxonomy" id="10224"/>
    <lineage>
        <taxon>Eukaryota</taxon>
        <taxon>Metazoa</taxon>
        <taxon>Hemichordata</taxon>
        <taxon>Enteropneusta</taxon>
        <taxon>Harrimaniidae</taxon>
        <taxon>Saccoglossus</taxon>
    </lineage>
</organism>
<dbReference type="SUPFAM" id="SSF117281">
    <property type="entry name" value="Kelch motif"/>
    <property type="match status" value="1"/>
</dbReference>
<dbReference type="Pfam" id="PF01344">
    <property type="entry name" value="Kelch_1"/>
    <property type="match status" value="1"/>
</dbReference>
<dbReference type="RefSeq" id="XP_006819061.1">
    <property type="nucleotide sequence ID" value="XM_006818998.1"/>
</dbReference>
<protein>
    <submittedName>
        <fullName evidence="4">Kelch-like protein 13-like</fullName>
    </submittedName>
</protein>
<evidence type="ECO:0000313" key="4">
    <source>
        <dbReference type="RefSeq" id="XP_006819061.1"/>
    </source>
</evidence>
<evidence type="ECO:0000256" key="2">
    <source>
        <dbReference type="ARBA" id="ARBA00022737"/>
    </source>
</evidence>
<dbReference type="PANTHER" id="PTHR45632">
    <property type="entry name" value="LD33804P"/>
    <property type="match status" value="1"/>
</dbReference>
<sequence length="226" mass="25536">MMQLRVKSAMFLEPSQQQWTELSPLPEFVYSHSVAVLNGYLFVAGGSNHDVHHPVNQQISRRVHRYDTRSAKWVMSKPMLEKRAFFTLSALGDKLYAVGGLNHSSPVYDRISIEEIAESNIKPQTILASPTAECYDPKSDKWELVEKLSEPSMLHSSIVHDGKLYMSGGCSSFDLQKVEGDVAVLMTVMNSDFCREFSDSLSCYDPNIGVWEKREPMTTKRAGHKM</sequence>
<dbReference type="GeneID" id="102800885"/>
<dbReference type="InterPro" id="IPR015915">
    <property type="entry name" value="Kelch-typ_b-propeller"/>
</dbReference>